<reference evidence="1 2" key="1">
    <citation type="submission" date="2023-07" db="EMBL/GenBank/DDBJ databases">
        <title>Micromonospora profundi TRM 95458 converts glycerol to a new osmotic compound.</title>
        <authorList>
            <person name="Lu D."/>
        </authorList>
    </citation>
    <scope>NUCLEOTIDE SEQUENCE [LARGE SCALE GENOMIC DNA]</scope>
    <source>
        <strain evidence="1 2">TRM95458</strain>
    </source>
</reference>
<dbReference type="KEGG" id="mprn:Q3V37_24440"/>
<dbReference type="Proteomes" id="UP001235874">
    <property type="component" value="Chromosome"/>
</dbReference>
<proteinExistence type="predicted"/>
<organism evidence="1 2">
    <name type="scientific">Micromonospora profundi</name>
    <dbReference type="NCBI Taxonomy" id="1420889"/>
    <lineage>
        <taxon>Bacteria</taxon>
        <taxon>Bacillati</taxon>
        <taxon>Actinomycetota</taxon>
        <taxon>Actinomycetes</taxon>
        <taxon>Micromonosporales</taxon>
        <taxon>Micromonosporaceae</taxon>
        <taxon>Micromonospora</taxon>
    </lineage>
</organism>
<name>A0AAJ6HT49_9ACTN</name>
<dbReference type="EMBL" id="CP130472">
    <property type="protein sequence ID" value="WLS44508.1"/>
    <property type="molecule type" value="Genomic_DNA"/>
</dbReference>
<gene>
    <name evidence="1" type="ORF">Q3V37_24440</name>
</gene>
<evidence type="ECO:0000313" key="1">
    <source>
        <dbReference type="EMBL" id="WLS44508.1"/>
    </source>
</evidence>
<evidence type="ECO:0000313" key="2">
    <source>
        <dbReference type="Proteomes" id="UP001235874"/>
    </source>
</evidence>
<keyword evidence="2" id="KW-1185">Reference proteome</keyword>
<sequence>MVDQDPAQTVTTHRLDGEQHMVRATMPLAWVLNPDPAEHDLG</sequence>
<protein>
    <submittedName>
        <fullName evidence="1">Uncharacterized protein</fullName>
    </submittedName>
</protein>
<dbReference type="RefSeq" id="WP_306271752.1">
    <property type="nucleotide sequence ID" value="NZ_CP130472.1"/>
</dbReference>
<dbReference type="AlphaFoldDB" id="A0AAJ6HT49"/>
<accession>A0AAJ6HT49</accession>